<dbReference type="Pfam" id="PF03432">
    <property type="entry name" value="Relaxase"/>
    <property type="match status" value="1"/>
</dbReference>
<feature type="domain" description="MobA/VirD2-like nuclease" evidence="2">
    <location>
        <begin position="24"/>
        <end position="145"/>
    </location>
</feature>
<organism evidence="3 4">
    <name type="scientific">Pseudoalteromonas amylolytica</name>
    <dbReference type="NCBI Taxonomy" id="1859457"/>
    <lineage>
        <taxon>Bacteria</taxon>
        <taxon>Pseudomonadati</taxon>
        <taxon>Pseudomonadota</taxon>
        <taxon>Gammaproteobacteria</taxon>
        <taxon>Alteromonadales</taxon>
        <taxon>Pseudoalteromonadaceae</taxon>
        <taxon>Pseudoalteromonas</taxon>
    </lineage>
</organism>
<evidence type="ECO:0000259" key="2">
    <source>
        <dbReference type="Pfam" id="PF03432"/>
    </source>
</evidence>
<evidence type="ECO:0000313" key="4">
    <source>
        <dbReference type="Proteomes" id="UP000179786"/>
    </source>
</evidence>
<proteinExistence type="predicted"/>
<dbReference type="InterPro" id="IPR005094">
    <property type="entry name" value="Endonuclease_MobA/VirD2"/>
</dbReference>
<name>A0A1S1MTC1_9GAMM</name>
<dbReference type="RefSeq" id="WP_070983916.1">
    <property type="nucleotide sequence ID" value="NZ_MKJU01000022.1"/>
</dbReference>
<dbReference type="Proteomes" id="UP000179786">
    <property type="component" value="Unassembled WGS sequence"/>
</dbReference>
<dbReference type="OrthoDB" id="1826980at2"/>
<dbReference type="EMBL" id="MKJU01000022">
    <property type="protein sequence ID" value="OHU92114.1"/>
    <property type="molecule type" value="Genomic_DNA"/>
</dbReference>
<reference evidence="3 4" key="1">
    <citation type="submission" date="2016-09" db="EMBL/GenBank/DDBJ databases">
        <title>Pseudoalteromonas amylolytica sp. nov., isolated from the surface seawater.</title>
        <authorList>
            <person name="Wu Y.-H."/>
            <person name="Cheng H."/>
            <person name="Jin X.-B."/>
            <person name="Wang C.-S."/>
            <person name="Xu X.-W."/>
        </authorList>
    </citation>
    <scope>NUCLEOTIDE SEQUENCE [LARGE SCALE GENOMIC DNA]</scope>
    <source>
        <strain evidence="3 4">JW1</strain>
    </source>
</reference>
<gene>
    <name evidence="3" type="ORF">BET10_07245</name>
</gene>
<dbReference type="AlphaFoldDB" id="A0A1S1MTC1"/>
<evidence type="ECO:0000256" key="1">
    <source>
        <dbReference type="SAM" id="MobiDB-lite"/>
    </source>
</evidence>
<feature type="region of interest" description="Disordered" evidence="1">
    <location>
        <begin position="401"/>
        <end position="420"/>
    </location>
</feature>
<evidence type="ECO:0000313" key="3">
    <source>
        <dbReference type="EMBL" id="OHU92114.1"/>
    </source>
</evidence>
<keyword evidence="4" id="KW-1185">Reference proteome</keyword>
<sequence>MILHGNSRGGARDLALHLLKDENDHVTIHELRGFASEDLVSALKEIQAISRGTKAKQYLFSLSLNPPANECVPTDIFEETIERIEDKLKLTGQQRAIVFHEKNLRRHCHVVWSRIDGESMKAIPLPFTKRKLMEISRELYFENGWDMPDGFLCKKNRDPNNFTLGQWQQAKRTAQNPKDIKDRLKSCWSTSKTASALQSSLQSQGFTLAKGNRRAYVVVDQNCEVYSLPRWLGLKTKEIKTKLGGTKELVQVNKVKVQIAKQMEQRLTHLKNHRIQSTDSKLVSLNKKHQTLILRHQTERKELAITHEQRQVKEIAIRQERYRKGIAGIWDLLNGRHRRIKQQNEREAALATIRDQKERDKQVFEQLETVKQLHNKIDRLQSLKQKRIDYLEKDIDQYRDIQSGQRDKYQHEISRQAPER</sequence>
<protein>
    <recommendedName>
        <fullName evidence="2">MobA/VirD2-like nuclease domain-containing protein</fullName>
    </recommendedName>
</protein>
<comment type="caution">
    <text evidence="3">The sequence shown here is derived from an EMBL/GenBank/DDBJ whole genome shotgun (WGS) entry which is preliminary data.</text>
</comment>
<accession>A0A1S1MTC1</accession>
<dbReference type="STRING" id="1859457.BET10_07245"/>